<comment type="pathway">
    <text evidence="1 5">Protein modification; protein lipoylation via endogenous pathway; protein N(6)-(lipoyl)lysine from octanoyl-[acyl-carrier-protein]: step 1/2.</text>
</comment>
<dbReference type="eggNOG" id="COG0321">
    <property type="taxonomic scope" value="Bacteria"/>
</dbReference>
<dbReference type="PANTHER" id="PTHR10993:SF7">
    <property type="entry name" value="LIPOYLTRANSFERASE 2, MITOCHONDRIAL-RELATED"/>
    <property type="match status" value="1"/>
</dbReference>
<dbReference type="EC" id="2.3.1.181" evidence="5"/>
<feature type="site" description="Lowers pKa of active site Cys" evidence="8">
    <location>
        <position position="136"/>
    </location>
</feature>
<accession>W6TF27</accession>
<organism evidence="10 11">
    <name type="scientific">Holospora obtusa F1</name>
    <dbReference type="NCBI Taxonomy" id="1399147"/>
    <lineage>
        <taxon>Bacteria</taxon>
        <taxon>Pseudomonadati</taxon>
        <taxon>Pseudomonadota</taxon>
        <taxon>Alphaproteobacteria</taxon>
        <taxon>Holosporales</taxon>
        <taxon>Holosporaceae</taxon>
        <taxon>Holospora</taxon>
    </lineage>
</organism>
<comment type="catalytic activity">
    <reaction evidence="5">
        <text>octanoyl-[ACP] + L-lysyl-[protein] = N(6)-octanoyl-L-lysyl-[protein] + holo-[ACP] + H(+)</text>
        <dbReference type="Rhea" id="RHEA:17665"/>
        <dbReference type="Rhea" id="RHEA-COMP:9636"/>
        <dbReference type="Rhea" id="RHEA-COMP:9685"/>
        <dbReference type="Rhea" id="RHEA-COMP:9752"/>
        <dbReference type="Rhea" id="RHEA-COMP:9928"/>
        <dbReference type="ChEBI" id="CHEBI:15378"/>
        <dbReference type="ChEBI" id="CHEBI:29969"/>
        <dbReference type="ChEBI" id="CHEBI:64479"/>
        <dbReference type="ChEBI" id="CHEBI:78463"/>
        <dbReference type="ChEBI" id="CHEBI:78809"/>
        <dbReference type="EC" id="2.3.1.181"/>
    </reaction>
</comment>
<dbReference type="PROSITE" id="PS51733">
    <property type="entry name" value="BPL_LPL_CATALYTIC"/>
    <property type="match status" value="1"/>
</dbReference>
<evidence type="ECO:0000259" key="9">
    <source>
        <dbReference type="PROSITE" id="PS51733"/>
    </source>
</evidence>
<protein>
    <recommendedName>
        <fullName evidence="5">Octanoyltransferase</fullName>
        <ecNumber evidence="5">2.3.1.181</ecNumber>
    </recommendedName>
</protein>
<evidence type="ECO:0000256" key="8">
    <source>
        <dbReference type="PIRSR" id="PIRSR016262-3"/>
    </source>
</evidence>
<evidence type="ECO:0000256" key="1">
    <source>
        <dbReference type="ARBA" id="ARBA00004821"/>
    </source>
</evidence>
<feature type="binding site" evidence="7">
    <location>
        <begin position="152"/>
        <end position="154"/>
    </location>
    <ligand>
        <name>substrate</name>
    </ligand>
</feature>
<evidence type="ECO:0000256" key="4">
    <source>
        <dbReference type="ARBA" id="ARBA00024732"/>
    </source>
</evidence>
<evidence type="ECO:0000256" key="5">
    <source>
        <dbReference type="PIRNR" id="PIRNR016262"/>
    </source>
</evidence>
<feature type="domain" description="BPL/LPL catalytic" evidence="9">
    <location>
        <begin position="34"/>
        <end position="203"/>
    </location>
</feature>
<dbReference type="PANTHER" id="PTHR10993">
    <property type="entry name" value="OCTANOYLTRANSFERASE"/>
    <property type="match status" value="1"/>
</dbReference>
<keyword evidence="2 5" id="KW-0808">Transferase</keyword>
<dbReference type="RefSeq" id="WP_024161033.1">
    <property type="nucleotide sequence ID" value="NZ_AWTR02000031.1"/>
</dbReference>
<comment type="caution">
    <text evidence="10">The sequence shown here is derived from an EMBL/GenBank/DDBJ whole genome shotgun (WGS) entry which is preliminary data.</text>
</comment>
<feature type="binding site" evidence="7">
    <location>
        <begin position="72"/>
        <end position="79"/>
    </location>
    <ligand>
        <name>substrate</name>
    </ligand>
</feature>
<dbReference type="SUPFAM" id="SSF55681">
    <property type="entry name" value="Class II aaRS and biotin synthetases"/>
    <property type="match status" value="1"/>
</dbReference>
<dbReference type="Proteomes" id="UP000019112">
    <property type="component" value="Unassembled WGS sequence"/>
</dbReference>
<name>W6TF27_HOLOB</name>
<keyword evidence="3 5" id="KW-0012">Acyltransferase</keyword>
<dbReference type="GO" id="GO:0009249">
    <property type="term" value="P:protein lipoylation"/>
    <property type="evidence" value="ECO:0007669"/>
    <property type="project" value="InterPro"/>
</dbReference>
<dbReference type="Pfam" id="PF21948">
    <property type="entry name" value="LplA-B_cat"/>
    <property type="match status" value="1"/>
</dbReference>
<sequence>MICFPVNFYRWSRLQDYSKVHDEIMAYAYDVCDEKACESVWLLSHFPVYTLGANASSYIPQNLCIPVYRSGRGGLLTFHGPEQRMIYPFVHLKRRELTVTTYLDILEKWILNILNKLGIYGNCTKERRGVWIQNNKIASIGIQIKRNVAFHGMALNLYSPSKAFLNISPCGLDKKFGMTSLDQLGFFFDYEEIDGLIRRTCPF</sequence>
<dbReference type="OrthoDB" id="9787061at2"/>
<dbReference type="NCBIfam" id="TIGR00214">
    <property type="entry name" value="lipB"/>
    <property type="match status" value="1"/>
</dbReference>
<comment type="function">
    <text evidence="4 5">Catalyzes the transfer of endogenously produced octanoic acid from octanoyl-acyl-carrier-protein onto the lipoyl domains of lipoate-dependent enzymes. Lipoyl-ACP can also act as a substrate although octanoyl-ACP is likely to be the physiological substrate.</text>
</comment>
<feature type="binding site" evidence="7">
    <location>
        <begin position="139"/>
        <end position="141"/>
    </location>
    <ligand>
        <name>substrate</name>
    </ligand>
</feature>
<evidence type="ECO:0000313" key="10">
    <source>
        <dbReference type="EMBL" id="ETZ07559.1"/>
    </source>
</evidence>
<evidence type="ECO:0000256" key="7">
    <source>
        <dbReference type="PIRSR" id="PIRSR016262-2"/>
    </source>
</evidence>
<evidence type="ECO:0000256" key="2">
    <source>
        <dbReference type="ARBA" id="ARBA00022679"/>
    </source>
</evidence>
<dbReference type="InterPro" id="IPR004143">
    <property type="entry name" value="BPL_LPL_catalytic"/>
</dbReference>
<comment type="similarity">
    <text evidence="5">Belongs to the LipB family.</text>
</comment>
<proteinExistence type="inferred from homology"/>
<gene>
    <name evidence="10" type="ORF">P618_200246</name>
</gene>
<keyword evidence="11" id="KW-1185">Reference proteome</keyword>
<feature type="active site" description="Acyl-thioester intermediate" evidence="6">
    <location>
        <position position="170"/>
    </location>
</feature>
<reference evidence="10 11" key="1">
    <citation type="journal article" date="2014" name="FEMS Microbiol. Lett.">
        <title>Draft genome sequences of three Holospora species (Holospora obtusa, Holospora undulata, and Holospora elegans), endonuclear symbiotic bacteria of the ciliate Paramecium caudatum.</title>
        <authorList>
            <person name="Dohra H."/>
            <person name="Tanaka K."/>
            <person name="Suzuki T."/>
            <person name="Fujishima M."/>
            <person name="Suzuki H."/>
        </authorList>
    </citation>
    <scope>NUCLEOTIDE SEQUENCE [LARGE SCALE GENOMIC DNA]</scope>
    <source>
        <strain evidence="10 11">F1</strain>
    </source>
</reference>
<evidence type="ECO:0000256" key="6">
    <source>
        <dbReference type="PIRSR" id="PIRSR016262-1"/>
    </source>
</evidence>
<dbReference type="InterPro" id="IPR045864">
    <property type="entry name" value="aa-tRNA-synth_II/BPL/LPL"/>
</dbReference>
<dbReference type="Gene3D" id="3.30.930.10">
    <property type="entry name" value="Bira Bifunctional Protein, Domain 2"/>
    <property type="match status" value="1"/>
</dbReference>
<dbReference type="UniPathway" id="UPA00538">
    <property type="reaction ID" value="UER00592"/>
</dbReference>
<dbReference type="PIRSF" id="PIRSF016262">
    <property type="entry name" value="LPLase"/>
    <property type="match status" value="1"/>
</dbReference>
<evidence type="ECO:0000256" key="3">
    <source>
        <dbReference type="ARBA" id="ARBA00023315"/>
    </source>
</evidence>
<evidence type="ECO:0000313" key="11">
    <source>
        <dbReference type="Proteomes" id="UP000019112"/>
    </source>
</evidence>
<dbReference type="GO" id="GO:0033819">
    <property type="term" value="F:lipoyl(octanoyl) transferase activity"/>
    <property type="evidence" value="ECO:0007669"/>
    <property type="project" value="UniProtKB-EC"/>
</dbReference>
<dbReference type="InterPro" id="IPR000544">
    <property type="entry name" value="Octanoyltransferase"/>
</dbReference>
<dbReference type="AlphaFoldDB" id="W6TF27"/>
<dbReference type="STRING" id="1399147.P618_200246"/>
<dbReference type="EMBL" id="AWTR02000031">
    <property type="protein sequence ID" value="ETZ07559.1"/>
    <property type="molecule type" value="Genomic_DNA"/>
</dbReference>